<dbReference type="AlphaFoldDB" id="A0A7V4G8E0"/>
<evidence type="ECO:0000313" key="1">
    <source>
        <dbReference type="EMBL" id="HGS05269.1"/>
    </source>
</evidence>
<gene>
    <name evidence="1" type="ORF">ENT08_05950</name>
</gene>
<accession>A0A7V4G8E0</accession>
<proteinExistence type="predicted"/>
<reference evidence="1" key="1">
    <citation type="journal article" date="2020" name="mSystems">
        <title>Genome- and Community-Level Interaction Insights into Carbon Utilization and Element Cycling Functions of Hydrothermarchaeota in Hydrothermal Sediment.</title>
        <authorList>
            <person name="Zhou Z."/>
            <person name="Liu Y."/>
            <person name="Xu W."/>
            <person name="Pan J."/>
            <person name="Luo Z.H."/>
            <person name="Li M."/>
        </authorList>
    </citation>
    <scope>NUCLEOTIDE SEQUENCE [LARGE SCALE GENOMIC DNA]</scope>
    <source>
        <strain evidence="1">SpSt-548</strain>
    </source>
</reference>
<name>A0A7V4G8E0_9BACT</name>
<sequence>MEKHTKRCTSSLEKALEYVEEFFHERVYLELAKQITEYVFSLDNPLNNHSFSIKCYVTKIPDIRFCIDRGSDCEKKITMTNFLCIRPPCAIHVIAEGNDYLKVQNNTKFCIISTDNVLKLGIPKIKEHILESFCFRIKEYKLTTVLCK</sequence>
<organism evidence="1">
    <name type="scientific">Desulfobacca acetoxidans</name>
    <dbReference type="NCBI Taxonomy" id="60893"/>
    <lineage>
        <taxon>Bacteria</taxon>
        <taxon>Pseudomonadati</taxon>
        <taxon>Thermodesulfobacteriota</taxon>
        <taxon>Desulfobaccia</taxon>
        <taxon>Desulfobaccales</taxon>
        <taxon>Desulfobaccaceae</taxon>
        <taxon>Desulfobacca</taxon>
    </lineage>
</organism>
<dbReference type="EMBL" id="DSXI01000351">
    <property type="protein sequence ID" value="HGS05269.1"/>
    <property type="molecule type" value="Genomic_DNA"/>
</dbReference>
<comment type="caution">
    <text evidence="1">The sequence shown here is derived from an EMBL/GenBank/DDBJ whole genome shotgun (WGS) entry which is preliminary data.</text>
</comment>
<protein>
    <submittedName>
        <fullName evidence="1">Uncharacterized protein</fullName>
    </submittedName>
</protein>